<accession>A0ABV1L354</accession>
<protein>
    <submittedName>
        <fullName evidence="2">Cache domain-containing protein</fullName>
    </submittedName>
</protein>
<keyword evidence="1" id="KW-0812">Transmembrane</keyword>
<evidence type="ECO:0000256" key="1">
    <source>
        <dbReference type="SAM" id="Phobius"/>
    </source>
</evidence>
<keyword evidence="1" id="KW-0472">Membrane</keyword>
<name>A0ABV1L354_9BACL</name>
<dbReference type="EMBL" id="JASKHM010000025">
    <property type="protein sequence ID" value="MEQ4486779.1"/>
    <property type="molecule type" value="Genomic_DNA"/>
</dbReference>
<evidence type="ECO:0000313" key="2">
    <source>
        <dbReference type="EMBL" id="MEQ4486779.1"/>
    </source>
</evidence>
<gene>
    <name evidence="2" type="ORF">QJS35_30815</name>
</gene>
<keyword evidence="3" id="KW-1185">Reference proteome</keyword>
<sequence length="326" mass="37215">MFRALDKKMKVILLSVILLYVVLSSVLVFRTIQNRSAEMQRQLSLQYTGQQHKNAQLFMKWMEEVASLVTNNTVVHASLSSSEYDNTIPPILDGMISSNLYISDMVIYGNSGSVYASSNVSAIRPFSEIKEVAEYAKFLSSELTSEWIIQAPGSLVYTNTDPRRRLLYVAKIMDKKEKSAGLLLMTVDLKKMTGFYHADDPELYGRHPTYILTHDHSIVNASGLQQEPDDPIWATLLDSQPGQEMTVNRTDKGIVLLYRLYHSDDRMAILISGEPIKSELRLLRNTLIGVGLFILLLFFVLIQRLSRSILEPLKELYKKMRRHHEI</sequence>
<dbReference type="Proteomes" id="UP001493487">
    <property type="component" value="Unassembled WGS sequence"/>
</dbReference>
<reference evidence="2 3" key="1">
    <citation type="journal article" date="2023" name="Genome Announc.">
        <title>Pan-Genome Analyses of the Genus Cohnella and Proposal of the Novel Species Cohnella silvisoli sp. nov., Isolated from Forest Soil.</title>
        <authorList>
            <person name="Wang C."/>
            <person name="Mao L."/>
            <person name="Bao G."/>
            <person name="Zhu H."/>
        </authorList>
    </citation>
    <scope>NUCLEOTIDE SEQUENCE [LARGE SCALE GENOMIC DNA]</scope>
    <source>
        <strain evidence="2 3">NL03-T5-1</strain>
    </source>
</reference>
<feature type="transmembrane region" description="Helical" evidence="1">
    <location>
        <begin position="282"/>
        <end position="302"/>
    </location>
</feature>
<keyword evidence="1" id="KW-1133">Transmembrane helix</keyword>
<comment type="caution">
    <text evidence="2">The sequence shown here is derived from an EMBL/GenBank/DDBJ whole genome shotgun (WGS) entry which is preliminary data.</text>
</comment>
<evidence type="ECO:0000313" key="3">
    <source>
        <dbReference type="Proteomes" id="UP001493487"/>
    </source>
</evidence>
<dbReference type="RefSeq" id="WP_232189858.1">
    <property type="nucleotide sequence ID" value="NZ_JAIOAP010000024.1"/>
</dbReference>
<organism evidence="2 3">
    <name type="scientific">Cohnella silvisoli</name>
    <dbReference type="NCBI Taxonomy" id="2873699"/>
    <lineage>
        <taxon>Bacteria</taxon>
        <taxon>Bacillati</taxon>
        <taxon>Bacillota</taxon>
        <taxon>Bacilli</taxon>
        <taxon>Bacillales</taxon>
        <taxon>Paenibacillaceae</taxon>
        <taxon>Cohnella</taxon>
    </lineage>
</organism>
<proteinExistence type="predicted"/>